<dbReference type="GO" id="GO:0005737">
    <property type="term" value="C:cytoplasm"/>
    <property type="evidence" value="ECO:0007669"/>
    <property type="project" value="TreeGrafter"/>
</dbReference>
<evidence type="ECO:0000259" key="5">
    <source>
        <dbReference type="SMART" id="SM00228"/>
    </source>
</evidence>
<dbReference type="EMBL" id="CAIIXF020000010">
    <property type="protein sequence ID" value="CAH1796142.1"/>
    <property type="molecule type" value="Genomic_DNA"/>
</dbReference>
<accession>A0A8J1XRM1</accession>
<dbReference type="PANTHER" id="PTHR12651:SF1">
    <property type="entry name" value="26S PROTEASOME NON-ATPASE REGULATORY SUBUNIT 9"/>
    <property type="match status" value="1"/>
</dbReference>
<dbReference type="Gene3D" id="6.10.140.1710">
    <property type="match status" value="1"/>
</dbReference>
<dbReference type="InterPro" id="IPR035269">
    <property type="entry name" value="PSMD9"/>
</dbReference>
<comment type="caution">
    <text evidence="6">The sequence shown here is derived from an EMBL/GenBank/DDBJ whole genome shotgun (WGS) entry which is preliminary data.</text>
</comment>
<evidence type="ECO:0000313" key="7">
    <source>
        <dbReference type="Proteomes" id="UP000749559"/>
    </source>
</evidence>
<dbReference type="FunFam" id="2.30.42.10:FF:000107">
    <property type="entry name" value="26S proteasome non-ATPase regulatory subunit 9"/>
    <property type="match status" value="1"/>
</dbReference>
<evidence type="ECO:0000256" key="1">
    <source>
        <dbReference type="ARBA" id="ARBA00005256"/>
    </source>
</evidence>
<dbReference type="Pfam" id="PF13180">
    <property type="entry name" value="PDZ_2"/>
    <property type="match status" value="1"/>
</dbReference>
<dbReference type="AlphaFoldDB" id="A0A8J1XRM1"/>
<protein>
    <recommendedName>
        <fullName evidence="2">26S proteasome non-ATPase regulatory subunit 9</fullName>
    </recommendedName>
    <alternativeName>
        <fullName evidence="4">26S proteasome regulatory subunit p27</fullName>
    </alternativeName>
</protein>
<evidence type="ECO:0000256" key="3">
    <source>
        <dbReference type="ARBA" id="ARBA00023186"/>
    </source>
</evidence>
<feature type="domain" description="PDZ" evidence="5">
    <location>
        <begin position="81"/>
        <end position="177"/>
    </location>
</feature>
<sequence length="204" mass="22380">MSESESKKKAKALMANKDKLEEEIKALTDLLESQKEVGMTESLVDEEQFPRADIDVYSVRYARNRIICLQNDHKALMKDIEEVLYQVHAEARLQDVTHMDTGADQSVPDAASQQTPFAKVDRVDDGSPSSKSGLLVGDELLQFGSISKENFTSLQSIGAVVQHSIGKALSLQVLRSGNVVHLSLTPQTWSGRGLLGCNIVPLKS</sequence>
<dbReference type="SUPFAM" id="SSF50156">
    <property type="entry name" value="PDZ domain-like"/>
    <property type="match status" value="1"/>
</dbReference>
<keyword evidence="3" id="KW-0143">Chaperone</keyword>
<dbReference type="GO" id="GO:0070682">
    <property type="term" value="P:proteasome regulatory particle assembly"/>
    <property type="evidence" value="ECO:0007669"/>
    <property type="project" value="InterPro"/>
</dbReference>
<evidence type="ECO:0000313" key="6">
    <source>
        <dbReference type="EMBL" id="CAH1796142.1"/>
    </source>
</evidence>
<dbReference type="GO" id="GO:0005634">
    <property type="term" value="C:nucleus"/>
    <property type="evidence" value="ECO:0007669"/>
    <property type="project" value="TreeGrafter"/>
</dbReference>
<dbReference type="Proteomes" id="UP000749559">
    <property type="component" value="Unassembled WGS sequence"/>
</dbReference>
<name>A0A8J1XRM1_OWEFU</name>
<dbReference type="PANTHER" id="PTHR12651">
    <property type="entry name" value="26S PROTEASOME NON-ATPASE REGULATORY SUBUNIT 9"/>
    <property type="match status" value="1"/>
</dbReference>
<organism evidence="6 7">
    <name type="scientific">Owenia fusiformis</name>
    <name type="common">Polychaete worm</name>
    <dbReference type="NCBI Taxonomy" id="6347"/>
    <lineage>
        <taxon>Eukaryota</taxon>
        <taxon>Metazoa</taxon>
        <taxon>Spiralia</taxon>
        <taxon>Lophotrochozoa</taxon>
        <taxon>Annelida</taxon>
        <taxon>Polychaeta</taxon>
        <taxon>Sedentaria</taxon>
        <taxon>Canalipalpata</taxon>
        <taxon>Sabellida</taxon>
        <taxon>Oweniida</taxon>
        <taxon>Oweniidae</taxon>
        <taxon>Owenia</taxon>
    </lineage>
</organism>
<dbReference type="Gene3D" id="2.30.42.10">
    <property type="match status" value="1"/>
</dbReference>
<dbReference type="Pfam" id="PF18265">
    <property type="entry name" value="Nas2_N"/>
    <property type="match status" value="1"/>
</dbReference>
<gene>
    <name evidence="6" type="ORF">OFUS_LOCUS20585</name>
</gene>
<evidence type="ECO:0000256" key="4">
    <source>
        <dbReference type="ARBA" id="ARBA00030007"/>
    </source>
</evidence>
<dbReference type="InterPro" id="IPR040815">
    <property type="entry name" value="Nas2_N"/>
</dbReference>
<comment type="similarity">
    <text evidence="1">Belongs to the proteasome subunit p27 family.</text>
</comment>
<proteinExistence type="inferred from homology"/>
<dbReference type="OrthoDB" id="72325at2759"/>
<dbReference type="SMART" id="SM00228">
    <property type="entry name" value="PDZ"/>
    <property type="match status" value="1"/>
</dbReference>
<reference evidence="6" key="1">
    <citation type="submission" date="2022-03" db="EMBL/GenBank/DDBJ databases">
        <authorList>
            <person name="Martin C."/>
        </authorList>
    </citation>
    <scope>NUCLEOTIDE SEQUENCE</scope>
</reference>
<dbReference type="InterPro" id="IPR036034">
    <property type="entry name" value="PDZ_sf"/>
</dbReference>
<evidence type="ECO:0000256" key="2">
    <source>
        <dbReference type="ARBA" id="ARBA00014937"/>
    </source>
</evidence>
<keyword evidence="7" id="KW-1185">Reference proteome</keyword>
<dbReference type="InterPro" id="IPR001478">
    <property type="entry name" value="PDZ"/>
</dbReference>